<dbReference type="PANTHER" id="PTHR32328">
    <property type="entry name" value="L-SERYL-TRNA(SEC) SELENIUM TRANSFERASE"/>
    <property type="match status" value="1"/>
</dbReference>
<comment type="catalytic activity">
    <reaction evidence="8">
        <text>L-seryl-tRNA(Sec) + selenophosphate + H(+) = L-selenocysteinyl-tRNA(Sec) + phosphate</text>
        <dbReference type="Rhea" id="RHEA:22728"/>
        <dbReference type="Rhea" id="RHEA-COMP:9742"/>
        <dbReference type="Rhea" id="RHEA-COMP:9743"/>
        <dbReference type="ChEBI" id="CHEBI:15378"/>
        <dbReference type="ChEBI" id="CHEBI:16144"/>
        <dbReference type="ChEBI" id="CHEBI:43474"/>
        <dbReference type="ChEBI" id="CHEBI:78533"/>
        <dbReference type="ChEBI" id="CHEBI:78573"/>
        <dbReference type="EC" id="2.9.1.1"/>
    </reaction>
</comment>
<dbReference type="NCBIfam" id="TIGR00474">
    <property type="entry name" value="selA"/>
    <property type="match status" value="1"/>
</dbReference>
<feature type="region of interest" description="Disordered" evidence="10">
    <location>
        <begin position="25"/>
        <end position="81"/>
    </location>
</feature>
<dbReference type="InterPro" id="IPR015421">
    <property type="entry name" value="PyrdxlP-dep_Trfase_major"/>
</dbReference>
<dbReference type="Gene3D" id="3.40.640.10">
    <property type="entry name" value="Type I PLP-dependent aspartate aminotransferase-like (Major domain)"/>
    <property type="match status" value="1"/>
</dbReference>
<evidence type="ECO:0000256" key="10">
    <source>
        <dbReference type="SAM" id="MobiDB-lite"/>
    </source>
</evidence>
<dbReference type="InterPro" id="IPR025862">
    <property type="entry name" value="SelA_trans_N_dom"/>
</dbReference>
<sequence length="506" mass="50904">MEQRVTPRAADAVGAKAATADVTVAKAGGPRGEGAAATGVKGDAGAGAVTGARGEAAGGAPRAGRSGDGPGGGDVRRRVPRTDVLLRDPRLAAAVERLGQAVVKAAVREAQQWARDGRVPPERVPETALGLLPGTASGLRPVINATGVLLHTNLGRAPLSDAARQAVAEAAGPTDVELDLTTGVRARRGRSALAALRERVPAAGDAHVVNNGAAALVLAATALAAGKEIVVSRGEMVEIGDGFRLPDLLVSTGARLREVGTTNRTTAADYADAIGPGTGFVLKVHPSNFRITGFTRSAEVGELAGLGVPVVVDIGSGLLAPHPALPEEPDAATQLRAGAALVTASGDKLLGGPQCGLLLGDRDLVRALARHPLARALRVDKLTLAALEATLSGPPTPTARALTADPAGLRARADRLAAELGAHGIDVRAVDSTATVGGGGAPGVELPSVALSLPEPYAAALRTGRLPVVGRLEAGRCLLDLRAVPPADDERLARAVRSAGTEGRRA</sequence>
<comment type="cofactor">
    <cofactor evidence="1 8 9">
        <name>pyridoxal 5'-phosphate</name>
        <dbReference type="ChEBI" id="CHEBI:597326"/>
    </cofactor>
</comment>
<evidence type="ECO:0000256" key="6">
    <source>
        <dbReference type="ARBA" id="ARBA00023266"/>
    </source>
</evidence>
<dbReference type="GO" id="GO:0004125">
    <property type="term" value="F:L-seryl-tRNA(Sec) selenium transferase activity"/>
    <property type="evidence" value="ECO:0007669"/>
    <property type="project" value="UniProtKB-UniRule"/>
</dbReference>
<accession>A0A1H4PEW2</accession>
<dbReference type="STRING" id="67331.SAMN04490357_1067"/>
<evidence type="ECO:0000256" key="4">
    <source>
        <dbReference type="ARBA" id="ARBA00022898"/>
    </source>
</evidence>
<dbReference type="InterPro" id="IPR004534">
    <property type="entry name" value="SelA_trans"/>
</dbReference>
<evidence type="ECO:0000256" key="8">
    <source>
        <dbReference type="HAMAP-Rule" id="MF_00423"/>
    </source>
</evidence>
<evidence type="ECO:0000256" key="9">
    <source>
        <dbReference type="PIRSR" id="PIRSR618319-50"/>
    </source>
</evidence>
<protein>
    <recommendedName>
        <fullName evidence="8">L-seryl-tRNA(Sec) selenium transferase</fullName>
        <ecNumber evidence="8">2.9.1.1</ecNumber>
    </recommendedName>
    <alternativeName>
        <fullName evidence="8">Selenocysteine synthase</fullName>
        <shortName evidence="8">Sec synthase</shortName>
    </alternativeName>
    <alternativeName>
        <fullName evidence="8">Selenocysteinyl-tRNA(Sec) synthase</fullName>
    </alternativeName>
</protein>
<dbReference type="HAMAP" id="MF_00423">
    <property type="entry name" value="SelA"/>
    <property type="match status" value="1"/>
</dbReference>
<name>A0A1H4PEW2_9ACTN</name>
<keyword evidence="4 8" id="KW-0663">Pyridoxal phosphate</keyword>
<dbReference type="AlphaFoldDB" id="A0A1H4PEW2"/>
<evidence type="ECO:0000313" key="12">
    <source>
        <dbReference type="EMBL" id="SEC05582.1"/>
    </source>
</evidence>
<comment type="similarity">
    <text evidence="7 8">Belongs to the SelA family.</text>
</comment>
<dbReference type="UniPathway" id="UPA00906">
    <property type="reaction ID" value="UER00896"/>
</dbReference>
<dbReference type="InterPro" id="IPR015424">
    <property type="entry name" value="PyrdxlP-dep_Trfase"/>
</dbReference>
<evidence type="ECO:0000256" key="5">
    <source>
        <dbReference type="ARBA" id="ARBA00022917"/>
    </source>
</evidence>
<evidence type="ECO:0000256" key="2">
    <source>
        <dbReference type="ARBA" id="ARBA00022490"/>
    </source>
</evidence>
<keyword evidence="2 8" id="KW-0963">Cytoplasm</keyword>
<proteinExistence type="inferred from homology"/>
<evidence type="ECO:0000259" key="11">
    <source>
        <dbReference type="Pfam" id="PF12390"/>
    </source>
</evidence>
<evidence type="ECO:0000256" key="7">
    <source>
        <dbReference type="ARBA" id="ARBA00044507"/>
    </source>
</evidence>
<dbReference type="Proteomes" id="UP000182375">
    <property type="component" value="Unassembled WGS sequence"/>
</dbReference>
<dbReference type="Pfam" id="PF03841">
    <property type="entry name" value="SelA"/>
    <property type="match status" value="1"/>
</dbReference>
<dbReference type="GO" id="GO:0005737">
    <property type="term" value="C:cytoplasm"/>
    <property type="evidence" value="ECO:0007669"/>
    <property type="project" value="UniProtKB-SubCell"/>
</dbReference>
<gene>
    <name evidence="8" type="primary">selA</name>
    <name evidence="12" type="ORF">SAMN04490357_1067</name>
</gene>
<dbReference type="Gene3D" id="3.90.1150.180">
    <property type="match status" value="1"/>
</dbReference>
<dbReference type="GeneID" id="95510302"/>
<dbReference type="GO" id="GO:0001717">
    <property type="term" value="P:conversion of seryl-tRNAsec to selenocys-tRNAsec"/>
    <property type="evidence" value="ECO:0007669"/>
    <property type="project" value="UniProtKB-UniRule"/>
</dbReference>
<dbReference type="PANTHER" id="PTHR32328:SF0">
    <property type="entry name" value="L-SERYL-TRNA(SEC) SELENIUM TRANSFERASE"/>
    <property type="match status" value="1"/>
</dbReference>
<feature type="compositionally biased region" description="Low complexity" evidence="10">
    <location>
        <begin position="25"/>
        <end position="64"/>
    </location>
</feature>
<keyword evidence="3 8" id="KW-0808">Transferase</keyword>
<dbReference type="SUPFAM" id="SSF53383">
    <property type="entry name" value="PLP-dependent transferases"/>
    <property type="match status" value="1"/>
</dbReference>
<organism evidence="12 13">
    <name type="scientific">Streptomyces misionensis</name>
    <dbReference type="NCBI Taxonomy" id="67331"/>
    <lineage>
        <taxon>Bacteria</taxon>
        <taxon>Bacillati</taxon>
        <taxon>Actinomycetota</taxon>
        <taxon>Actinomycetes</taxon>
        <taxon>Kitasatosporales</taxon>
        <taxon>Streptomycetaceae</taxon>
        <taxon>Streptomyces</taxon>
    </lineage>
</organism>
<evidence type="ECO:0000256" key="3">
    <source>
        <dbReference type="ARBA" id="ARBA00022679"/>
    </source>
</evidence>
<evidence type="ECO:0000313" key="13">
    <source>
        <dbReference type="Proteomes" id="UP000182375"/>
    </source>
</evidence>
<dbReference type="EC" id="2.9.1.1" evidence="8"/>
<keyword evidence="5 8" id="KW-0648">Protein biosynthesis</keyword>
<comment type="subcellular location">
    <subcellularLocation>
        <location evidence="8">Cytoplasm</location>
    </subcellularLocation>
</comment>
<dbReference type="EMBL" id="FNTD01000004">
    <property type="protein sequence ID" value="SEC05582.1"/>
    <property type="molecule type" value="Genomic_DNA"/>
</dbReference>
<dbReference type="RefSeq" id="WP_244174815.1">
    <property type="nucleotide sequence ID" value="NZ_FNTD01000004.1"/>
</dbReference>
<dbReference type="GO" id="GO:0001514">
    <property type="term" value="P:selenocysteine incorporation"/>
    <property type="evidence" value="ECO:0007669"/>
    <property type="project" value="UniProtKB-UniRule"/>
</dbReference>
<feature type="domain" description="L-seryl-tRNA selenium transferase N-terminal" evidence="11">
    <location>
        <begin position="76"/>
        <end position="115"/>
    </location>
</feature>
<keyword evidence="6 8" id="KW-0711">Selenium</keyword>
<evidence type="ECO:0000256" key="1">
    <source>
        <dbReference type="ARBA" id="ARBA00001933"/>
    </source>
</evidence>
<dbReference type="Pfam" id="PF12390">
    <property type="entry name" value="Se-cys_synth_N"/>
    <property type="match status" value="1"/>
</dbReference>
<comment type="function">
    <text evidence="8">Converts seryl-tRNA(Sec) to selenocysteinyl-tRNA(Sec) required for selenoprotein biosynthesis.</text>
</comment>
<reference evidence="12 13" key="1">
    <citation type="submission" date="2016-10" db="EMBL/GenBank/DDBJ databases">
        <authorList>
            <person name="de Groot N.N."/>
        </authorList>
    </citation>
    <scope>NUCLEOTIDE SEQUENCE [LARGE SCALE GENOMIC DNA]</scope>
    <source>
        <strain evidence="12 13">DSM 40306</strain>
    </source>
</reference>
<feature type="modified residue" description="N6-(pyridoxal phosphate)lysine" evidence="8 9">
    <location>
        <position position="348"/>
    </location>
</feature>
<comment type="pathway">
    <text evidence="8">Aminoacyl-tRNA biosynthesis; selenocysteinyl-tRNA(Sec) biosynthesis; selenocysteinyl-tRNA(Sec) from L-seryl-tRNA(Sec) (bacterial route): step 1/1.</text>
</comment>
<dbReference type="InterPro" id="IPR018319">
    <property type="entry name" value="SelA-like"/>
</dbReference>